<sequence>MAALQASPPSQPDAATQLPSSPQPRPPDQLAVALPPETLAALQGLARDPKALSQCLKQLLPSSTLGERKRLELALSAAPPRAPAPAPPAAPLSLPSWWRVVHSPRVIVRSLPSTSAKPLGALCTGECVAVAEVRRLAGVPWARLAREECHSLHENLVRPGSPPAEAWVLLDGACLGLAALLLPAPPALHPPRALWELTHRLYDEAARPRADRVCLVAPPARVSYGRVCAAAAPEGAPPSYLSYWLAHDERASATPLGGAAAARRRAAAAPRLAIAVLLRGASRGNVAAWVGYHLAVGFETLYMYFDDPADAACEAAEGFGRRVHATRCTARFWREQRAANAFFEQPAREGICAANLERGDVQSKQAAVVQAAVELARAAGVDWLLHCDIDELWYSPLPHAQRDAPSVFAAVPDGVGQLIFHNHEAVAPYADVSCWFSEMRYFKVHPAFCRSRAVNERNQARDNRYRQAREQLDEKHEAYSGVQSPEVLAQLEAEEDEMGIGFLLEDSSDEDELDTTISQLQYDRAVRLRQKVEPADRLRERRHSIRELYKAGHTAAARDEYKLLKKEQGKKAVAFSYFLAHMQGKAAVRLRPSPNAPPYDHAPLAGVHCWDRVVGTTHSCEGHGAPVILHYANAGLGYWVRKYEMLTRDPVWGEGRQISLKGLSRLVDSIHQMNAAGESKKLPDQILGSRPVSVQGMHHVAAALVKSEEKQLLEGLYKQQHCMVDMLPVLASHGLLVEINWPSTLLAEITAAHGTLPSSI</sequence>
<dbReference type="InterPro" id="IPR044224">
    <property type="entry name" value="KOBITO1-like"/>
</dbReference>
<organism evidence="2 3">
    <name type="scientific">Prymnesium parvum</name>
    <name type="common">Toxic golden alga</name>
    <dbReference type="NCBI Taxonomy" id="97485"/>
    <lineage>
        <taxon>Eukaryota</taxon>
        <taxon>Haptista</taxon>
        <taxon>Haptophyta</taxon>
        <taxon>Prymnesiophyceae</taxon>
        <taxon>Prymnesiales</taxon>
        <taxon>Prymnesiaceae</taxon>
        <taxon>Prymnesium</taxon>
    </lineage>
</organism>
<evidence type="ECO:0008006" key="4">
    <source>
        <dbReference type="Google" id="ProtNLM"/>
    </source>
</evidence>
<dbReference type="EMBL" id="JBGBPQ010000007">
    <property type="protein sequence ID" value="KAL1521482.1"/>
    <property type="molecule type" value="Genomic_DNA"/>
</dbReference>
<dbReference type="GO" id="GO:0009737">
    <property type="term" value="P:response to abscisic acid"/>
    <property type="evidence" value="ECO:0007669"/>
    <property type="project" value="InterPro"/>
</dbReference>
<dbReference type="GO" id="GO:0030244">
    <property type="term" value="P:cellulose biosynthetic process"/>
    <property type="evidence" value="ECO:0007669"/>
    <property type="project" value="InterPro"/>
</dbReference>
<evidence type="ECO:0000256" key="1">
    <source>
        <dbReference type="SAM" id="MobiDB-lite"/>
    </source>
</evidence>
<reference evidence="2 3" key="1">
    <citation type="journal article" date="2024" name="Science">
        <title>Giant polyketide synthase enzymes in the biosynthesis of giant marine polyether toxins.</title>
        <authorList>
            <person name="Fallon T.R."/>
            <person name="Shende V.V."/>
            <person name="Wierzbicki I.H."/>
            <person name="Pendleton A.L."/>
            <person name="Watervoot N.F."/>
            <person name="Auber R.P."/>
            <person name="Gonzalez D.J."/>
            <person name="Wisecaver J.H."/>
            <person name="Moore B.S."/>
        </authorList>
    </citation>
    <scope>NUCLEOTIDE SEQUENCE [LARGE SCALE GENOMIC DNA]</scope>
    <source>
        <strain evidence="2 3">12B1</strain>
    </source>
</reference>
<name>A0AB34JL86_PRYPA</name>
<dbReference type="Pfam" id="PF13704">
    <property type="entry name" value="Glyco_tranf_2_4"/>
    <property type="match status" value="1"/>
</dbReference>
<comment type="caution">
    <text evidence="2">The sequence shown here is derived from an EMBL/GenBank/DDBJ whole genome shotgun (WGS) entry which is preliminary data.</text>
</comment>
<keyword evidence="3" id="KW-1185">Reference proteome</keyword>
<dbReference type="PANTHER" id="PTHR46701">
    <property type="entry name" value="GLYCOSYLTRANSFERASE-LIKE KOBITO 1"/>
    <property type="match status" value="1"/>
</dbReference>
<dbReference type="Proteomes" id="UP001515480">
    <property type="component" value="Unassembled WGS sequence"/>
</dbReference>
<dbReference type="AlphaFoldDB" id="A0AB34JL86"/>
<dbReference type="PANTHER" id="PTHR46701:SF7">
    <property type="entry name" value="GLYCOSYLTRANSFERASE-LIKE KOBITO 1"/>
    <property type="match status" value="1"/>
</dbReference>
<accession>A0AB34JL86</accession>
<feature type="region of interest" description="Disordered" evidence="1">
    <location>
        <begin position="1"/>
        <end position="31"/>
    </location>
</feature>
<proteinExistence type="predicted"/>
<evidence type="ECO:0000313" key="3">
    <source>
        <dbReference type="Proteomes" id="UP001515480"/>
    </source>
</evidence>
<protein>
    <recommendedName>
        <fullName evidence="4">DNA-directed DNA polymerase</fullName>
    </recommendedName>
</protein>
<evidence type="ECO:0000313" key="2">
    <source>
        <dbReference type="EMBL" id="KAL1521482.1"/>
    </source>
</evidence>
<gene>
    <name evidence="2" type="ORF">AB1Y20_021144</name>
</gene>